<evidence type="ECO:0000256" key="1">
    <source>
        <dbReference type="SAM" id="MobiDB-lite"/>
    </source>
</evidence>
<dbReference type="Ensembl" id="ENSOTST00005117513.1">
    <property type="protein sequence ID" value="ENSOTSP00005146603.1"/>
    <property type="gene ID" value="ENSOTSG00005077353.1"/>
</dbReference>
<feature type="region of interest" description="Disordered" evidence="1">
    <location>
        <begin position="206"/>
        <end position="232"/>
    </location>
</feature>
<feature type="region of interest" description="Disordered" evidence="1">
    <location>
        <begin position="97"/>
        <end position="135"/>
    </location>
</feature>
<protein>
    <recommendedName>
        <fullName evidence="4">Integrase zinc-binding domain-containing protein</fullName>
    </recommendedName>
</protein>
<sequence>MYWPRMNQEISQTTDSCELCLTYRPKQQAEPLMHHPVPNRPYYKIVKGLMKKAHDGKDFLKNLMIYRGSPLQNGLSPAQMLMGRCIRTNLPIHEDLLTPRGAHKVKHAKEKQKDKQKQRHDKSARHLPELKPGDHVRLRDITTGTWMQQGCVQREVAPRSYEIQTQHGSQLRRNRVDLRLQPFTQGTEDHQEDTAEASNAFRNGQFSQNTLTDNERCPTVSGSTLAERPKRTVRAPERLIENC</sequence>
<evidence type="ECO:0008006" key="4">
    <source>
        <dbReference type="Google" id="ProtNLM"/>
    </source>
</evidence>
<dbReference type="AlphaFoldDB" id="A0AAZ3RZH4"/>
<dbReference type="InterPro" id="IPR050951">
    <property type="entry name" value="Retrovirus_Pol_polyprotein"/>
</dbReference>
<name>A0AAZ3RZH4_ONCTS</name>
<feature type="compositionally biased region" description="Basic and acidic residues" evidence="1">
    <location>
        <begin position="124"/>
        <end position="135"/>
    </location>
</feature>
<dbReference type="PANTHER" id="PTHR37984">
    <property type="entry name" value="PROTEIN CBG26694"/>
    <property type="match status" value="1"/>
</dbReference>
<evidence type="ECO:0000313" key="3">
    <source>
        <dbReference type="Proteomes" id="UP000694402"/>
    </source>
</evidence>
<accession>A0AAZ3RZH4</accession>
<dbReference type="PANTHER" id="PTHR37984:SF5">
    <property type="entry name" value="PROTEIN NYNRIN-LIKE"/>
    <property type="match status" value="1"/>
</dbReference>
<organism evidence="2 3">
    <name type="scientific">Oncorhynchus tshawytscha</name>
    <name type="common">Chinook salmon</name>
    <name type="synonym">Salmo tshawytscha</name>
    <dbReference type="NCBI Taxonomy" id="74940"/>
    <lineage>
        <taxon>Eukaryota</taxon>
        <taxon>Metazoa</taxon>
        <taxon>Chordata</taxon>
        <taxon>Craniata</taxon>
        <taxon>Vertebrata</taxon>
        <taxon>Euteleostomi</taxon>
        <taxon>Actinopterygii</taxon>
        <taxon>Neopterygii</taxon>
        <taxon>Teleostei</taxon>
        <taxon>Protacanthopterygii</taxon>
        <taxon>Salmoniformes</taxon>
        <taxon>Salmonidae</taxon>
        <taxon>Salmoninae</taxon>
        <taxon>Oncorhynchus</taxon>
    </lineage>
</organism>
<reference evidence="2" key="2">
    <citation type="submission" date="2025-05" db="UniProtKB">
        <authorList>
            <consortium name="Ensembl"/>
        </authorList>
    </citation>
    <scope>IDENTIFICATION</scope>
</reference>
<keyword evidence="3" id="KW-1185">Reference proteome</keyword>
<dbReference type="GeneTree" id="ENSGT01120000276713"/>
<reference evidence="3" key="1">
    <citation type="journal article" date="2018" name="PLoS ONE">
        <title>Chinook salmon (Oncorhynchus tshawytscha) genome and transcriptome.</title>
        <authorList>
            <person name="Christensen K.A."/>
            <person name="Leong J.S."/>
            <person name="Sakhrani D."/>
            <person name="Biagi C.A."/>
            <person name="Minkley D.R."/>
            <person name="Withler R.E."/>
            <person name="Rondeau E.B."/>
            <person name="Koop B.F."/>
            <person name="Devlin R.H."/>
        </authorList>
    </citation>
    <scope>NUCLEOTIDE SEQUENCE [LARGE SCALE GENOMIC DNA]</scope>
</reference>
<evidence type="ECO:0000313" key="2">
    <source>
        <dbReference type="Ensembl" id="ENSOTSP00005146603.1"/>
    </source>
</evidence>
<proteinExistence type="predicted"/>
<dbReference type="Proteomes" id="UP000694402">
    <property type="component" value="Unassembled WGS sequence"/>
</dbReference>
<dbReference type="Ensembl" id="ENSOTST00005196063.1">
    <property type="protein sequence ID" value="ENSOTSP00005110631.1"/>
    <property type="gene ID" value="ENSOTSG00005077353.1"/>
</dbReference>
<feature type="compositionally biased region" description="Basic residues" evidence="1">
    <location>
        <begin position="101"/>
        <end position="123"/>
    </location>
</feature>